<comment type="caution">
    <text evidence="3">The sequence shown here is derived from an EMBL/GenBank/DDBJ whole genome shotgun (WGS) entry which is preliminary data.</text>
</comment>
<dbReference type="PANTHER" id="PTHR34136">
    <property type="match status" value="1"/>
</dbReference>
<evidence type="ECO:0000313" key="4">
    <source>
        <dbReference type="Proteomes" id="UP000033411"/>
    </source>
</evidence>
<dbReference type="NCBIfam" id="TIGR00696">
    <property type="entry name" value="wecG_tagA_cpsF"/>
    <property type="match status" value="1"/>
</dbReference>
<dbReference type="GO" id="GO:0016758">
    <property type="term" value="F:hexosyltransferase activity"/>
    <property type="evidence" value="ECO:0007669"/>
    <property type="project" value="TreeGrafter"/>
</dbReference>
<dbReference type="RefSeq" id="WP_046140358.1">
    <property type="nucleotide sequence ID" value="NZ_LANJ01000012.1"/>
</dbReference>
<keyword evidence="4" id="KW-1185">Reference proteome</keyword>
<dbReference type="PATRIC" id="fig|1293439.3.peg.1198"/>
<sequence>MAFAVDGQTHDEAAPRSTLAQSRLLFGLNLDGLCMSEAVSRCDSAIQTRQPLLIGVVNAAKIVNMRHDPALRDALLDCNMLLADGQSIVWASKLLHKPLPERVAGIDLFENLLSLAHARGHSIYLLGAKPEVLTALQLTIAKRWPRMRISGSHHGYFNDQEADAIAQEIRTSGADMLFLGMASPKKEIFLRRYHKSLNVPVMHGVGGSFDVMAGLTKRAPLAWQKLGLEWAYRLLQEPGRMWKRYLTTNSVFIALTVREAVRPSPAYAQDISSPQT</sequence>
<dbReference type="STRING" id="1293439.WH87_08140"/>
<dbReference type="CDD" id="cd06533">
    <property type="entry name" value="Glyco_transf_WecG_TagA"/>
    <property type="match status" value="1"/>
</dbReference>
<reference evidence="3 4" key="1">
    <citation type="submission" date="2015-03" db="EMBL/GenBank/DDBJ databases">
        <authorList>
            <person name="Lepp D."/>
            <person name="Hassan Y.I."/>
            <person name="Li X.-Z."/>
            <person name="Zhou T."/>
        </authorList>
    </citation>
    <scope>NUCLEOTIDE SEQUENCE [LARGE SCALE GENOMIC DNA]</scope>
    <source>
        <strain evidence="3 4">E84</strain>
    </source>
</reference>
<organism evidence="3 4">
    <name type="scientific">Devosia epidermidihirudinis</name>
    <dbReference type="NCBI Taxonomy" id="1293439"/>
    <lineage>
        <taxon>Bacteria</taxon>
        <taxon>Pseudomonadati</taxon>
        <taxon>Pseudomonadota</taxon>
        <taxon>Alphaproteobacteria</taxon>
        <taxon>Hyphomicrobiales</taxon>
        <taxon>Devosiaceae</taxon>
        <taxon>Devosia</taxon>
    </lineage>
</organism>
<gene>
    <name evidence="3" type="ORF">WH87_08140</name>
</gene>
<keyword evidence="2 3" id="KW-0808">Transferase</keyword>
<protein>
    <submittedName>
        <fullName evidence="3">UDP-N-acetyl-D-mannosamine transferase</fullName>
    </submittedName>
</protein>
<proteinExistence type="predicted"/>
<dbReference type="InterPro" id="IPR004629">
    <property type="entry name" value="WecG_TagA_CpsF"/>
</dbReference>
<dbReference type="PANTHER" id="PTHR34136:SF1">
    <property type="entry name" value="UDP-N-ACETYL-D-MANNOSAMINURONIC ACID TRANSFERASE"/>
    <property type="match status" value="1"/>
</dbReference>
<dbReference type="AlphaFoldDB" id="A0A0F5QFP2"/>
<name>A0A0F5QFP2_9HYPH</name>
<dbReference type="Proteomes" id="UP000033411">
    <property type="component" value="Unassembled WGS sequence"/>
</dbReference>
<accession>A0A0F5QFP2</accession>
<keyword evidence="1" id="KW-0328">Glycosyltransferase</keyword>
<dbReference type="OrthoDB" id="9771846at2"/>
<evidence type="ECO:0000256" key="2">
    <source>
        <dbReference type="ARBA" id="ARBA00022679"/>
    </source>
</evidence>
<dbReference type="Pfam" id="PF03808">
    <property type="entry name" value="Glyco_tran_WecG"/>
    <property type="match status" value="1"/>
</dbReference>
<evidence type="ECO:0000313" key="3">
    <source>
        <dbReference type="EMBL" id="KKC38844.1"/>
    </source>
</evidence>
<evidence type="ECO:0000256" key="1">
    <source>
        <dbReference type="ARBA" id="ARBA00022676"/>
    </source>
</evidence>
<dbReference type="EMBL" id="LANJ01000012">
    <property type="protein sequence ID" value="KKC38844.1"/>
    <property type="molecule type" value="Genomic_DNA"/>
</dbReference>